<accession>A0A1H1LR96</accession>
<dbReference type="RefSeq" id="WP_197681640.1">
    <property type="nucleotide sequence ID" value="NZ_LT629732.1"/>
</dbReference>
<dbReference type="STRING" id="117157.SAMN04489717_0486"/>
<dbReference type="EMBL" id="LT629732">
    <property type="protein sequence ID" value="SDR77071.1"/>
    <property type="molecule type" value="Genomic_DNA"/>
</dbReference>
<name>A0A1H1LR96_9ACTN</name>
<dbReference type="Gene3D" id="3.40.50.1820">
    <property type="entry name" value="alpha/beta hydrolase"/>
    <property type="match status" value="1"/>
</dbReference>
<dbReference type="InterPro" id="IPR029058">
    <property type="entry name" value="AB_hydrolase_fold"/>
</dbReference>
<dbReference type="AlphaFoldDB" id="A0A1H1LR96"/>
<dbReference type="SUPFAM" id="SSF53474">
    <property type="entry name" value="alpha/beta-Hydrolases"/>
    <property type="match status" value="1"/>
</dbReference>
<proteinExistence type="predicted"/>
<sequence length="274" mass="28400">MTASNDEPRPRYFLTGNGRPTTVFAPGLGGSVEQTRPFGSGVLGTRAFLEFHCAQSLTYGDLAAGLRRIADDTGASRAVGVSLGAGAILHVLAATPDRFERAVLLLPAALDHPRPAWVATRMRAAADRIDGADRGDVDAVAAALRDLQPASVRDRPEVVTWARDRARALAGPAFARVLRAFADQQPVADRGVLARCTAPVLVVGQEGDDAHPAGVARETAAALPNAELEVFPPGGLLWEHRAAVRARISAFLNGAGGADGRGGRDGVGVVGGLA</sequence>
<organism evidence="1 2">
    <name type="scientific">Actinopolymorpha singaporensis</name>
    <dbReference type="NCBI Taxonomy" id="117157"/>
    <lineage>
        <taxon>Bacteria</taxon>
        <taxon>Bacillati</taxon>
        <taxon>Actinomycetota</taxon>
        <taxon>Actinomycetes</taxon>
        <taxon>Propionibacteriales</taxon>
        <taxon>Actinopolymorphaceae</taxon>
        <taxon>Actinopolymorpha</taxon>
    </lineage>
</organism>
<evidence type="ECO:0000313" key="2">
    <source>
        <dbReference type="Proteomes" id="UP000198983"/>
    </source>
</evidence>
<protein>
    <submittedName>
        <fullName evidence="1">Pimeloyl-ACP methyl ester carboxylesterase</fullName>
    </submittedName>
</protein>
<evidence type="ECO:0000313" key="1">
    <source>
        <dbReference type="EMBL" id="SDR77071.1"/>
    </source>
</evidence>
<reference evidence="1 2" key="1">
    <citation type="submission" date="2016-10" db="EMBL/GenBank/DDBJ databases">
        <authorList>
            <person name="de Groot N.N."/>
        </authorList>
    </citation>
    <scope>NUCLEOTIDE SEQUENCE [LARGE SCALE GENOMIC DNA]</scope>
    <source>
        <strain evidence="1 2">DSM 22024</strain>
    </source>
</reference>
<gene>
    <name evidence="1" type="ORF">SAMN04489717_0486</name>
</gene>
<keyword evidence="2" id="KW-1185">Reference proteome</keyword>
<dbReference type="Proteomes" id="UP000198983">
    <property type="component" value="Chromosome I"/>
</dbReference>